<protein>
    <submittedName>
        <fullName evidence="2">Uncharacterized protein</fullName>
    </submittedName>
</protein>
<dbReference type="EMBL" id="JAPXFL010000008">
    <property type="protein sequence ID" value="KAK9502202.1"/>
    <property type="molecule type" value="Genomic_DNA"/>
</dbReference>
<comment type="caution">
    <text evidence="2">The sequence shown here is derived from an EMBL/GenBank/DDBJ whole genome shotgun (WGS) entry which is preliminary data.</text>
</comment>
<dbReference type="Proteomes" id="UP001461498">
    <property type="component" value="Unassembled WGS sequence"/>
</dbReference>
<evidence type="ECO:0000256" key="1">
    <source>
        <dbReference type="SAM" id="MobiDB-lite"/>
    </source>
</evidence>
<proteinExistence type="predicted"/>
<dbReference type="AlphaFoldDB" id="A0AAW1CV13"/>
<keyword evidence="3" id="KW-1185">Reference proteome</keyword>
<accession>A0AAW1CV13</accession>
<reference evidence="2 3" key="1">
    <citation type="submission" date="2022-12" db="EMBL/GenBank/DDBJ databases">
        <title>Chromosome-level genome assembly of true bugs.</title>
        <authorList>
            <person name="Ma L."/>
            <person name="Li H."/>
        </authorList>
    </citation>
    <scope>NUCLEOTIDE SEQUENCE [LARGE SCALE GENOMIC DNA]</scope>
    <source>
        <strain evidence="2">Lab_2022b</strain>
    </source>
</reference>
<feature type="region of interest" description="Disordered" evidence="1">
    <location>
        <begin position="1"/>
        <end position="21"/>
    </location>
</feature>
<organism evidence="2 3">
    <name type="scientific">Rhynocoris fuscipes</name>
    <dbReference type="NCBI Taxonomy" id="488301"/>
    <lineage>
        <taxon>Eukaryota</taxon>
        <taxon>Metazoa</taxon>
        <taxon>Ecdysozoa</taxon>
        <taxon>Arthropoda</taxon>
        <taxon>Hexapoda</taxon>
        <taxon>Insecta</taxon>
        <taxon>Pterygota</taxon>
        <taxon>Neoptera</taxon>
        <taxon>Paraneoptera</taxon>
        <taxon>Hemiptera</taxon>
        <taxon>Heteroptera</taxon>
        <taxon>Panheteroptera</taxon>
        <taxon>Cimicomorpha</taxon>
        <taxon>Reduviidae</taxon>
        <taxon>Harpactorinae</taxon>
        <taxon>Harpactorini</taxon>
        <taxon>Rhynocoris</taxon>
    </lineage>
</organism>
<evidence type="ECO:0000313" key="3">
    <source>
        <dbReference type="Proteomes" id="UP001461498"/>
    </source>
</evidence>
<sequence length="66" mass="7977">MSKLLEKARAEHEQRKAVNESKQKLMERQLRLFQLVEDRRKQAEELAKHREETEGKFYLSMCCLLN</sequence>
<gene>
    <name evidence="2" type="ORF">O3M35_011016</name>
</gene>
<evidence type="ECO:0000313" key="2">
    <source>
        <dbReference type="EMBL" id="KAK9502202.1"/>
    </source>
</evidence>
<name>A0AAW1CV13_9HEMI</name>